<dbReference type="Gene3D" id="1.10.10.10">
    <property type="entry name" value="Winged helix-like DNA-binding domain superfamily/Winged helix DNA-binding domain"/>
    <property type="match status" value="1"/>
</dbReference>
<comment type="similarity">
    <text evidence="1">Belongs to the LysR transcriptional regulatory family.</text>
</comment>
<feature type="domain" description="HTH lysR-type" evidence="5">
    <location>
        <begin position="11"/>
        <end position="62"/>
    </location>
</feature>
<name>A0ABV5A9F8_9BACL</name>
<comment type="caution">
    <text evidence="6">The sequence shown here is derived from an EMBL/GenBank/DDBJ whole genome shotgun (WGS) entry which is preliminary data.</text>
</comment>
<dbReference type="RefSeq" id="WP_275475686.1">
    <property type="nucleotide sequence ID" value="NZ_JBDXSU010000001.1"/>
</dbReference>
<organism evidence="6 7">
    <name type="scientific">Alicyclobacillus fastidiosus</name>
    <dbReference type="NCBI Taxonomy" id="392011"/>
    <lineage>
        <taxon>Bacteria</taxon>
        <taxon>Bacillati</taxon>
        <taxon>Bacillota</taxon>
        <taxon>Bacilli</taxon>
        <taxon>Bacillales</taxon>
        <taxon>Alicyclobacillaceae</taxon>
        <taxon>Alicyclobacillus</taxon>
    </lineage>
</organism>
<proteinExistence type="inferred from homology"/>
<evidence type="ECO:0000259" key="5">
    <source>
        <dbReference type="PROSITE" id="PS50931"/>
    </source>
</evidence>
<dbReference type="InterPro" id="IPR005119">
    <property type="entry name" value="LysR_subst-bd"/>
</dbReference>
<dbReference type="EMBL" id="JBDXSU010000001">
    <property type="protein sequence ID" value="MFB5188853.1"/>
    <property type="molecule type" value="Genomic_DNA"/>
</dbReference>
<reference evidence="6 7" key="1">
    <citation type="journal article" date="2024" name="Int. J. Mol. Sci.">
        <title>Exploration of Alicyclobacillus spp. Genome in Search of Antibiotic Resistance.</title>
        <authorList>
            <person name="Bucka-Kolendo J."/>
            <person name="Kiousi D.E."/>
            <person name="Dekowska A."/>
            <person name="Mikolajczuk-Szczyrba A."/>
            <person name="Karadedos D.M."/>
            <person name="Michael P."/>
            <person name="Galanis A."/>
            <person name="Sokolowska B."/>
        </authorList>
    </citation>
    <scope>NUCLEOTIDE SEQUENCE [LARGE SCALE GENOMIC DNA]</scope>
    <source>
        <strain evidence="6 7">KKP 3000</strain>
    </source>
</reference>
<sequence>MRGTAMLEAYQTFLAVVENETASAAAEVLHTTQPTVTRQIQQLERTLGTALFDRVGKRLILTRAGERVYDTARELLQTQHRLLDALSELADPEQGTVRLGSGLTPSIYLLPNVIANYAVRHPAVRFQIVTGSSKVMTERLKQREIDLAFVTTPPDDVTPFCAMPLWRDELCVVVSPTHQRAGMRCSISDLAGMPFILMRSDSGLRHIVEEKLERGRGALRAVVETDSLEAISRFVQTGLGMGVLPKSAVLDDVAQQRLAVVELTDVQLGSRTITALTRRGGGLPAVTAAFVEFLPSFMEAEVGELR</sequence>
<dbReference type="Proteomes" id="UP001579974">
    <property type="component" value="Unassembled WGS sequence"/>
</dbReference>
<evidence type="ECO:0000256" key="2">
    <source>
        <dbReference type="ARBA" id="ARBA00023015"/>
    </source>
</evidence>
<dbReference type="InterPro" id="IPR000847">
    <property type="entry name" value="LysR_HTH_N"/>
</dbReference>
<dbReference type="SUPFAM" id="SSF46785">
    <property type="entry name" value="Winged helix' DNA-binding domain"/>
    <property type="match status" value="1"/>
</dbReference>
<dbReference type="PRINTS" id="PR00039">
    <property type="entry name" value="HTHLYSR"/>
</dbReference>
<gene>
    <name evidence="6" type="ORF">KKP3000_001287</name>
</gene>
<keyword evidence="3" id="KW-0238">DNA-binding</keyword>
<dbReference type="PANTHER" id="PTHR30126">
    <property type="entry name" value="HTH-TYPE TRANSCRIPTIONAL REGULATOR"/>
    <property type="match status" value="1"/>
</dbReference>
<keyword evidence="2" id="KW-0805">Transcription regulation</keyword>
<evidence type="ECO:0000313" key="6">
    <source>
        <dbReference type="EMBL" id="MFB5188853.1"/>
    </source>
</evidence>
<dbReference type="InterPro" id="IPR036390">
    <property type="entry name" value="WH_DNA-bd_sf"/>
</dbReference>
<evidence type="ECO:0000256" key="1">
    <source>
        <dbReference type="ARBA" id="ARBA00009437"/>
    </source>
</evidence>
<protein>
    <submittedName>
        <fullName evidence="6">LysR family transcriptional regulator</fullName>
    </submittedName>
</protein>
<accession>A0ABV5A9F8</accession>
<evidence type="ECO:0000256" key="4">
    <source>
        <dbReference type="ARBA" id="ARBA00023163"/>
    </source>
</evidence>
<dbReference type="InterPro" id="IPR036388">
    <property type="entry name" value="WH-like_DNA-bd_sf"/>
</dbReference>
<dbReference type="CDD" id="cd05466">
    <property type="entry name" value="PBP2_LTTR_substrate"/>
    <property type="match status" value="1"/>
</dbReference>
<dbReference type="Pfam" id="PF00126">
    <property type="entry name" value="HTH_1"/>
    <property type="match status" value="1"/>
</dbReference>
<dbReference type="Pfam" id="PF03466">
    <property type="entry name" value="LysR_substrate"/>
    <property type="match status" value="1"/>
</dbReference>
<dbReference type="PROSITE" id="PS50931">
    <property type="entry name" value="HTH_LYSR"/>
    <property type="match status" value="1"/>
</dbReference>
<dbReference type="SUPFAM" id="SSF53850">
    <property type="entry name" value="Periplasmic binding protein-like II"/>
    <property type="match status" value="1"/>
</dbReference>
<dbReference type="Gene3D" id="3.40.190.290">
    <property type="match status" value="1"/>
</dbReference>
<evidence type="ECO:0000256" key="3">
    <source>
        <dbReference type="ARBA" id="ARBA00023125"/>
    </source>
</evidence>
<keyword evidence="7" id="KW-1185">Reference proteome</keyword>
<evidence type="ECO:0000313" key="7">
    <source>
        <dbReference type="Proteomes" id="UP001579974"/>
    </source>
</evidence>
<keyword evidence="4" id="KW-0804">Transcription</keyword>
<dbReference type="PANTHER" id="PTHR30126:SF39">
    <property type="entry name" value="HTH-TYPE TRANSCRIPTIONAL REGULATOR CYSL"/>
    <property type="match status" value="1"/>
</dbReference>